<dbReference type="SUPFAM" id="SSF54695">
    <property type="entry name" value="POZ domain"/>
    <property type="match status" value="1"/>
</dbReference>
<gene>
    <name evidence="3" type="ORF">LY89DRAFT_688195</name>
</gene>
<dbReference type="PROSITE" id="PS50097">
    <property type="entry name" value="BTB"/>
    <property type="match status" value="1"/>
</dbReference>
<dbReference type="AlphaFoldDB" id="A0A194WX66"/>
<name>A0A194WX66_MOLSC</name>
<dbReference type="InterPro" id="IPR000210">
    <property type="entry name" value="BTB/POZ_dom"/>
</dbReference>
<dbReference type="InterPro" id="IPR011333">
    <property type="entry name" value="SKP1/BTB/POZ_sf"/>
</dbReference>
<dbReference type="InParanoid" id="A0A194WX66"/>
<dbReference type="Gene3D" id="3.30.710.10">
    <property type="entry name" value="Potassium Channel Kv1.1, Chain A"/>
    <property type="match status" value="1"/>
</dbReference>
<dbReference type="KEGG" id="psco:LY89DRAFT_688195"/>
<evidence type="ECO:0000256" key="1">
    <source>
        <dbReference type="SAM" id="MobiDB-lite"/>
    </source>
</evidence>
<accession>A0A194WX66</accession>
<dbReference type="CDD" id="cd18186">
    <property type="entry name" value="BTB_POZ_ZBTB_KLHL-like"/>
    <property type="match status" value="1"/>
</dbReference>
<proteinExistence type="predicted"/>
<feature type="domain" description="BTB" evidence="2">
    <location>
        <begin position="49"/>
        <end position="114"/>
    </location>
</feature>
<evidence type="ECO:0000259" key="2">
    <source>
        <dbReference type="PROSITE" id="PS50097"/>
    </source>
</evidence>
<dbReference type="OrthoDB" id="3559493at2759"/>
<keyword evidence="4" id="KW-1185">Reference proteome</keyword>
<evidence type="ECO:0000313" key="3">
    <source>
        <dbReference type="EMBL" id="KUJ12520.1"/>
    </source>
</evidence>
<dbReference type="RefSeq" id="XP_018066875.1">
    <property type="nucleotide sequence ID" value="XM_018215658.1"/>
</dbReference>
<dbReference type="EMBL" id="KQ947424">
    <property type="protein sequence ID" value="KUJ12520.1"/>
    <property type="molecule type" value="Genomic_DNA"/>
</dbReference>
<protein>
    <recommendedName>
        <fullName evidence="2">BTB domain-containing protein</fullName>
    </recommendedName>
</protein>
<dbReference type="Pfam" id="PF00651">
    <property type="entry name" value="BTB"/>
    <property type="match status" value="1"/>
</dbReference>
<dbReference type="Proteomes" id="UP000070700">
    <property type="component" value="Unassembled WGS sequence"/>
</dbReference>
<sequence>MAVMTRKRTASSELSDDTKPIKSPRSPRIRLVHIPTKSKPAPSFLGDQTIVTIELQSPAETTNIPVHKNFITHYSPFFASHFSTSDHLTIANISPSTFNIFISWLYTQTISQPHQLSHPDINVLISLWLLADHFLVSKLQNQIMAMIFDKSFSGYIIRETLIGCQGRCWKRCWWRSKGVEER</sequence>
<dbReference type="GeneID" id="28825384"/>
<reference evidence="3 4" key="1">
    <citation type="submission" date="2015-10" db="EMBL/GenBank/DDBJ databases">
        <title>Full genome of DAOMC 229536 Phialocephala scopiformis, a fungal endophyte of spruce producing the potent anti-insectan compound rugulosin.</title>
        <authorList>
            <consortium name="DOE Joint Genome Institute"/>
            <person name="Walker A.K."/>
            <person name="Frasz S.L."/>
            <person name="Seifert K.A."/>
            <person name="Miller J.D."/>
            <person name="Mondo S.J."/>
            <person name="Labutti K."/>
            <person name="Lipzen A."/>
            <person name="Dockter R."/>
            <person name="Kennedy M."/>
            <person name="Grigoriev I.V."/>
            <person name="Spatafora J.W."/>
        </authorList>
    </citation>
    <scope>NUCLEOTIDE SEQUENCE [LARGE SCALE GENOMIC DNA]</scope>
    <source>
        <strain evidence="3 4">CBS 120377</strain>
    </source>
</reference>
<feature type="region of interest" description="Disordered" evidence="1">
    <location>
        <begin position="1"/>
        <end position="27"/>
    </location>
</feature>
<organism evidence="3 4">
    <name type="scientific">Mollisia scopiformis</name>
    <name type="common">Conifer needle endophyte fungus</name>
    <name type="synonym">Phialocephala scopiformis</name>
    <dbReference type="NCBI Taxonomy" id="149040"/>
    <lineage>
        <taxon>Eukaryota</taxon>
        <taxon>Fungi</taxon>
        <taxon>Dikarya</taxon>
        <taxon>Ascomycota</taxon>
        <taxon>Pezizomycotina</taxon>
        <taxon>Leotiomycetes</taxon>
        <taxon>Helotiales</taxon>
        <taxon>Mollisiaceae</taxon>
        <taxon>Mollisia</taxon>
    </lineage>
</organism>
<evidence type="ECO:0000313" key="4">
    <source>
        <dbReference type="Proteomes" id="UP000070700"/>
    </source>
</evidence>
<dbReference type="SMART" id="SM00225">
    <property type="entry name" value="BTB"/>
    <property type="match status" value="1"/>
</dbReference>